<comment type="caution">
    <text evidence="1">The sequence shown here is derived from an EMBL/GenBank/DDBJ whole genome shotgun (WGS) entry which is preliminary data.</text>
</comment>
<dbReference type="AlphaFoldDB" id="A0A4U1CTG2"/>
<dbReference type="EMBL" id="SWBQ01000001">
    <property type="protein sequence ID" value="TKC09249.1"/>
    <property type="molecule type" value="Genomic_DNA"/>
</dbReference>
<dbReference type="OrthoDB" id="769097at2"/>
<reference evidence="1 2" key="1">
    <citation type="submission" date="2019-04" db="EMBL/GenBank/DDBJ databases">
        <title>Pedobacter sp. RP-3-15 sp. nov., isolated from Arctic soil.</title>
        <authorList>
            <person name="Dahal R.H."/>
            <person name="Kim D.-U."/>
        </authorList>
    </citation>
    <scope>NUCLEOTIDE SEQUENCE [LARGE SCALE GENOMIC DNA]</scope>
    <source>
        <strain evidence="1 2">RP-3-15</strain>
    </source>
</reference>
<proteinExistence type="predicted"/>
<evidence type="ECO:0000313" key="2">
    <source>
        <dbReference type="Proteomes" id="UP000307244"/>
    </source>
</evidence>
<name>A0A4U1CTG2_9SPHI</name>
<protein>
    <submittedName>
        <fullName evidence="1">Crp/Fnr family transcriptional regulator</fullName>
    </submittedName>
</protein>
<organism evidence="1 2">
    <name type="scientific">Pedobacter frigoris</name>
    <dbReference type="NCBI Taxonomy" id="2571272"/>
    <lineage>
        <taxon>Bacteria</taxon>
        <taxon>Pseudomonadati</taxon>
        <taxon>Bacteroidota</taxon>
        <taxon>Sphingobacteriia</taxon>
        <taxon>Sphingobacteriales</taxon>
        <taxon>Sphingobacteriaceae</taxon>
        <taxon>Pedobacter</taxon>
    </lineage>
</organism>
<accession>A0A4U1CTG2</accession>
<gene>
    <name evidence="1" type="ORF">FA047_03930</name>
</gene>
<keyword evidence="2" id="KW-1185">Reference proteome</keyword>
<dbReference type="Proteomes" id="UP000307244">
    <property type="component" value="Unassembled WGS sequence"/>
</dbReference>
<evidence type="ECO:0000313" key="1">
    <source>
        <dbReference type="EMBL" id="TKC09249.1"/>
    </source>
</evidence>
<dbReference type="RefSeq" id="WP_136834661.1">
    <property type="nucleotide sequence ID" value="NZ_SWBQ01000001.1"/>
</dbReference>
<sequence>MEYTKDEPVLNLKSYLHSKIVLSPAFDPSIDPMLIAKILAAKYTSLKNGDGVNDIAYWVDEGFGYFTKPGKDKEDLDVEHIDEILPSRMIGLDADGFFNNVPSNRTLHFTKGSVIIPFSKADFLILKVTAPEAEALANCILAELKNHEVVIANMNKLVMEERLKIFEQIYGKEIWQHFSQKQLADYTGITVSYLSRLKTRE</sequence>